<dbReference type="Pfam" id="PF12728">
    <property type="entry name" value="HTH_17"/>
    <property type="match status" value="1"/>
</dbReference>
<reference evidence="2" key="1">
    <citation type="submission" date="2020-10" db="EMBL/GenBank/DDBJ databases">
        <title>Taxonomic study of unclassified bacteria belonging to the class Ktedonobacteria.</title>
        <authorList>
            <person name="Yabe S."/>
            <person name="Wang C.M."/>
            <person name="Zheng Y."/>
            <person name="Sakai Y."/>
            <person name="Cavaletti L."/>
            <person name="Monciardini P."/>
            <person name="Donadio S."/>
        </authorList>
    </citation>
    <scope>NUCLEOTIDE SEQUENCE</scope>
    <source>
        <strain evidence="2">SOSP1-1</strain>
    </source>
</reference>
<name>A0A8J3MU04_9CHLR</name>
<dbReference type="NCBIfam" id="TIGR01764">
    <property type="entry name" value="excise"/>
    <property type="match status" value="1"/>
</dbReference>
<dbReference type="InterPro" id="IPR041657">
    <property type="entry name" value="HTH_17"/>
</dbReference>
<dbReference type="InterPro" id="IPR009061">
    <property type="entry name" value="DNA-bd_dom_put_sf"/>
</dbReference>
<comment type="caution">
    <text evidence="2">The sequence shown here is derived from an EMBL/GenBank/DDBJ whole genome shotgun (WGS) entry which is preliminary data.</text>
</comment>
<gene>
    <name evidence="2" type="ORF">KSX_30930</name>
</gene>
<feature type="domain" description="Helix-turn-helix" evidence="1">
    <location>
        <begin position="7"/>
        <end position="57"/>
    </location>
</feature>
<dbReference type="EMBL" id="BNJF01000001">
    <property type="protein sequence ID" value="GHO44930.1"/>
    <property type="molecule type" value="Genomic_DNA"/>
</dbReference>
<proteinExistence type="predicted"/>
<dbReference type="GO" id="GO:0003677">
    <property type="term" value="F:DNA binding"/>
    <property type="evidence" value="ECO:0007669"/>
    <property type="project" value="InterPro"/>
</dbReference>
<evidence type="ECO:0000313" key="3">
    <source>
        <dbReference type="Proteomes" id="UP000612362"/>
    </source>
</evidence>
<accession>A0A8J3MU04</accession>
<protein>
    <recommendedName>
        <fullName evidence="1">Helix-turn-helix domain-containing protein</fullName>
    </recommendedName>
</protein>
<organism evidence="2 3">
    <name type="scientific">Ktedonospora formicarum</name>
    <dbReference type="NCBI Taxonomy" id="2778364"/>
    <lineage>
        <taxon>Bacteria</taxon>
        <taxon>Bacillati</taxon>
        <taxon>Chloroflexota</taxon>
        <taxon>Ktedonobacteria</taxon>
        <taxon>Ktedonobacterales</taxon>
        <taxon>Ktedonobacteraceae</taxon>
        <taxon>Ktedonospora</taxon>
    </lineage>
</organism>
<keyword evidence="3" id="KW-1185">Reference proteome</keyword>
<dbReference type="InterPro" id="IPR010093">
    <property type="entry name" value="SinI_DNA-bd"/>
</dbReference>
<dbReference type="AlphaFoldDB" id="A0A8J3MU04"/>
<sequence>MLGDEQLLTAQQVANMMQIHIQTVRGWVNNGELAVVWIGKREYRIRRSVLESFILSREKKKNINEK</sequence>
<evidence type="ECO:0000259" key="1">
    <source>
        <dbReference type="Pfam" id="PF12728"/>
    </source>
</evidence>
<dbReference type="SUPFAM" id="SSF46955">
    <property type="entry name" value="Putative DNA-binding domain"/>
    <property type="match status" value="1"/>
</dbReference>
<evidence type="ECO:0000313" key="2">
    <source>
        <dbReference type="EMBL" id="GHO44930.1"/>
    </source>
</evidence>
<dbReference type="RefSeq" id="WP_220194291.1">
    <property type="nucleotide sequence ID" value="NZ_BNJF01000001.1"/>
</dbReference>
<dbReference type="Proteomes" id="UP000612362">
    <property type="component" value="Unassembled WGS sequence"/>
</dbReference>